<evidence type="ECO:0000313" key="2">
    <source>
        <dbReference type="EMBL" id="MBB4740579.1"/>
    </source>
</evidence>
<reference evidence="2 3" key="1">
    <citation type="submission" date="2020-08" db="EMBL/GenBank/DDBJ databases">
        <title>Sequencing the genomes of 1000 actinobacteria strains.</title>
        <authorList>
            <person name="Klenk H.-P."/>
        </authorList>
    </citation>
    <scope>NUCLEOTIDE SEQUENCE [LARGE SCALE GENOMIC DNA]</scope>
    <source>
        <strain evidence="2 3">DSM 45809</strain>
    </source>
</reference>
<name>A0A7W7GYD5_9ACTN</name>
<gene>
    <name evidence="2" type="ORF">BJY16_004038</name>
</gene>
<dbReference type="Proteomes" id="UP000546162">
    <property type="component" value="Unassembled WGS sequence"/>
</dbReference>
<keyword evidence="1" id="KW-1133">Transmembrane helix</keyword>
<accession>A0A7W7GYD5</accession>
<keyword evidence="3" id="KW-1185">Reference proteome</keyword>
<evidence type="ECO:0000313" key="3">
    <source>
        <dbReference type="Proteomes" id="UP000546162"/>
    </source>
</evidence>
<keyword evidence="1" id="KW-0472">Membrane</keyword>
<keyword evidence="1" id="KW-0812">Transmembrane</keyword>
<comment type="caution">
    <text evidence="2">The sequence shown here is derived from an EMBL/GenBank/DDBJ whole genome shotgun (WGS) entry which is preliminary data.</text>
</comment>
<organism evidence="2 3">
    <name type="scientific">Actinoplanes octamycinicus</name>
    <dbReference type="NCBI Taxonomy" id="135948"/>
    <lineage>
        <taxon>Bacteria</taxon>
        <taxon>Bacillati</taxon>
        <taxon>Actinomycetota</taxon>
        <taxon>Actinomycetes</taxon>
        <taxon>Micromonosporales</taxon>
        <taxon>Micromonosporaceae</taxon>
        <taxon>Actinoplanes</taxon>
    </lineage>
</organism>
<sequence>MTVARHAIRTAAFAAAYLLAFWAGGYLFLSALPIAALWLLAQTPSGRRRFDLIALATTTAVAATLNGAGPLLSLAVAAAGTLPALLFAVLTERWAPGWWQGHGDRFRSLRHRLSRVAAAAALSAAAAGLLQAVLLPDTPWYAAPLTTLRDTAAILLVTLAARALRRSRAPRTPGLTLVR</sequence>
<dbReference type="EMBL" id="JACHNB010000001">
    <property type="protein sequence ID" value="MBB4740579.1"/>
    <property type="molecule type" value="Genomic_DNA"/>
</dbReference>
<feature type="transmembrane region" description="Helical" evidence="1">
    <location>
        <begin position="74"/>
        <end position="95"/>
    </location>
</feature>
<dbReference type="RefSeq" id="WP_185041157.1">
    <property type="nucleotide sequence ID" value="NZ_BAABFG010000005.1"/>
</dbReference>
<proteinExistence type="predicted"/>
<evidence type="ECO:0000256" key="1">
    <source>
        <dbReference type="SAM" id="Phobius"/>
    </source>
</evidence>
<dbReference type="AlphaFoldDB" id="A0A7W7GYD5"/>
<feature type="transmembrane region" description="Helical" evidence="1">
    <location>
        <begin position="140"/>
        <end position="161"/>
    </location>
</feature>
<feature type="transmembrane region" description="Helical" evidence="1">
    <location>
        <begin position="116"/>
        <end position="134"/>
    </location>
</feature>
<feature type="transmembrane region" description="Helical" evidence="1">
    <location>
        <begin position="12"/>
        <end position="40"/>
    </location>
</feature>
<evidence type="ECO:0008006" key="4">
    <source>
        <dbReference type="Google" id="ProtNLM"/>
    </source>
</evidence>
<protein>
    <recommendedName>
        <fullName evidence="4">Energy-coupling factor transport system substrate-specific component</fullName>
    </recommendedName>
</protein>